<dbReference type="AlphaFoldDB" id="A0AAW2CCS7"/>
<accession>A0AAW2CCS7</accession>
<comment type="caution">
    <text evidence="2">The sequence shown here is derived from an EMBL/GenBank/DDBJ whole genome shotgun (WGS) entry which is preliminary data.</text>
</comment>
<dbReference type="Proteomes" id="UP001459277">
    <property type="component" value="Unassembled WGS sequence"/>
</dbReference>
<protein>
    <recommendedName>
        <fullName evidence="1">Zinc knuckle CX2CX4HX4C domain-containing protein</fullName>
    </recommendedName>
</protein>
<organism evidence="2 3">
    <name type="scientific">Lithocarpus litseifolius</name>
    <dbReference type="NCBI Taxonomy" id="425828"/>
    <lineage>
        <taxon>Eukaryota</taxon>
        <taxon>Viridiplantae</taxon>
        <taxon>Streptophyta</taxon>
        <taxon>Embryophyta</taxon>
        <taxon>Tracheophyta</taxon>
        <taxon>Spermatophyta</taxon>
        <taxon>Magnoliopsida</taxon>
        <taxon>eudicotyledons</taxon>
        <taxon>Gunneridae</taxon>
        <taxon>Pentapetalae</taxon>
        <taxon>rosids</taxon>
        <taxon>fabids</taxon>
        <taxon>Fagales</taxon>
        <taxon>Fagaceae</taxon>
        <taxon>Lithocarpus</taxon>
    </lineage>
</organism>
<evidence type="ECO:0000313" key="2">
    <source>
        <dbReference type="EMBL" id="KAK9995636.1"/>
    </source>
</evidence>
<keyword evidence="3" id="KW-1185">Reference proteome</keyword>
<sequence length="200" mass="23003">MKFFTKRAVKIDAVAKSFRPLWRTRQSFNIRDIGNNHLVFAFEIEADVEKVLLGAGPWSFNRHRDTLLSFKGRQVTFEDGSEGWIAFKYERLPNLCYWCGRLSHDDKDCIFWLQIPALPNNQVILQNDSIGSTLLIIQDDYAGSRRNREQLLVVEPMVDVLSGGCQDKTNVDLDTNAELDKSKVDKVSSECGNYEWGYFV</sequence>
<feature type="domain" description="Zinc knuckle CX2CX4HX4C" evidence="1">
    <location>
        <begin position="73"/>
        <end position="109"/>
    </location>
</feature>
<gene>
    <name evidence="2" type="ORF">SO802_020322</name>
</gene>
<evidence type="ECO:0000313" key="3">
    <source>
        <dbReference type="Proteomes" id="UP001459277"/>
    </source>
</evidence>
<evidence type="ECO:0000259" key="1">
    <source>
        <dbReference type="Pfam" id="PF14392"/>
    </source>
</evidence>
<dbReference type="EMBL" id="JAZDWU010000007">
    <property type="protein sequence ID" value="KAK9995636.1"/>
    <property type="molecule type" value="Genomic_DNA"/>
</dbReference>
<proteinExistence type="predicted"/>
<dbReference type="InterPro" id="IPR025836">
    <property type="entry name" value="Zn_knuckle_CX2CX4HX4C"/>
</dbReference>
<dbReference type="Pfam" id="PF14392">
    <property type="entry name" value="zf-CCHC_4"/>
    <property type="match status" value="1"/>
</dbReference>
<name>A0AAW2CCS7_9ROSI</name>
<reference evidence="2 3" key="1">
    <citation type="submission" date="2024-01" db="EMBL/GenBank/DDBJ databases">
        <title>A telomere-to-telomere, gap-free genome of sweet tea (Lithocarpus litseifolius).</title>
        <authorList>
            <person name="Zhou J."/>
        </authorList>
    </citation>
    <scope>NUCLEOTIDE SEQUENCE [LARGE SCALE GENOMIC DNA]</scope>
    <source>
        <strain evidence="2">Zhou-2022a</strain>
        <tissue evidence="2">Leaf</tissue>
    </source>
</reference>